<dbReference type="Proteomes" id="UP000677152">
    <property type="component" value="Chromosome"/>
</dbReference>
<name>A0AA45LBC9_9PSEU</name>
<gene>
    <name evidence="1" type="ORF">KCV87_14680</name>
</gene>
<reference evidence="1" key="1">
    <citation type="submission" date="2021-04" db="EMBL/GenBank/DDBJ databases">
        <title>Genomic sequence of Actinosynnema pretiosum subsp. pretiosum ATCC 31280 (C-14919).</title>
        <authorList>
            <person name="Bai L."/>
            <person name="Wang X."/>
            <person name="Xiao Y."/>
        </authorList>
    </citation>
    <scope>NUCLEOTIDE SEQUENCE</scope>
    <source>
        <strain evidence="1">ATCC 31280</strain>
    </source>
</reference>
<accession>A0AA45LBC9</accession>
<evidence type="ECO:0000313" key="1">
    <source>
        <dbReference type="EMBL" id="QUF07169.1"/>
    </source>
</evidence>
<dbReference type="EMBL" id="CP073249">
    <property type="protein sequence ID" value="QUF07169.1"/>
    <property type="molecule type" value="Genomic_DNA"/>
</dbReference>
<proteinExistence type="predicted"/>
<organism evidence="1 2">
    <name type="scientific">Actinosynnema pretiosum subsp. pretiosum</name>
    <dbReference type="NCBI Taxonomy" id="103721"/>
    <lineage>
        <taxon>Bacteria</taxon>
        <taxon>Bacillati</taxon>
        <taxon>Actinomycetota</taxon>
        <taxon>Actinomycetes</taxon>
        <taxon>Pseudonocardiales</taxon>
        <taxon>Pseudonocardiaceae</taxon>
        <taxon>Actinosynnema</taxon>
    </lineage>
</organism>
<evidence type="ECO:0000313" key="2">
    <source>
        <dbReference type="Proteomes" id="UP000677152"/>
    </source>
</evidence>
<protein>
    <submittedName>
        <fullName evidence="1">Uncharacterized protein</fullName>
    </submittedName>
</protein>
<sequence>MTTSKTPMDQAYFTPTPPSKTAILADTKRIADQILRSNPLKNAKVDGGLTRWLGAYGGEFAWFGEFYPGDPNRGGAPQRGISLVRDDPQQKTAFAMFDPHPEEGRPLRQRVFMDDADGHPLMHEGEDGGWAYPFMPIQLFRADAGGYVQTNQMTDRLIFTGQSAVMGRHVECQGFGTSSNNESGLIYMRVIGDNGEVVTTAPFEFTGVGGFTLTADLGADGGIRDATKMIVDVFARKTGGPGDIVIQLRAMFSFSKPTL</sequence>
<dbReference type="AlphaFoldDB" id="A0AA45LBC9"/>